<dbReference type="InterPro" id="IPR012132">
    <property type="entry name" value="GMC_OxRdtase"/>
</dbReference>
<evidence type="ECO:0000256" key="5">
    <source>
        <dbReference type="ARBA" id="ARBA00023002"/>
    </source>
</evidence>
<evidence type="ECO:0000256" key="6">
    <source>
        <dbReference type="PIRSR" id="PIRSR000137-1"/>
    </source>
</evidence>
<name>A0A1C1D316_9EURO</name>
<keyword evidence="5" id="KW-0560">Oxidoreductase</keyword>
<dbReference type="InterPro" id="IPR036188">
    <property type="entry name" value="FAD/NAD-bd_sf"/>
</dbReference>
<dbReference type="Gene3D" id="3.30.560.10">
    <property type="entry name" value="Glucose Oxidase, domain 3"/>
    <property type="match status" value="1"/>
</dbReference>
<dbReference type="Proteomes" id="UP000094526">
    <property type="component" value="Unassembled WGS sequence"/>
</dbReference>
<dbReference type="OrthoDB" id="269227at2759"/>
<accession>A0A1C1D316</accession>
<dbReference type="Gene3D" id="3.50.50.60">
    <property type="entry name" value="FAD/NAD(P)-binding domain"/>
    <property type="match status" value="1"/>
</dbReference>
<feature type="active site" description="Proton acceptor" evidence="6">
    <location>
        <position position="613"/>
    </location>
</feature>
<sequence length="636" mass="68614">MLLTLGSGTFARTNLLVTVIVALSACIHASPFFRRSDHPSSGKKSADFIIIGGGTAGLTVAARLVEADFTVLVLEAGGFPDSYGLPWDSPALTGEMTDTPVDWNFTSLAIPGLNGRTVAQNQGFCLGGTSSINGLTYGRGSRSIYDNWEAIGNPGWGWDDVQEYFERTWKLVPSPNDAHYRTYDPSLYDPNAGPGELGYTNFNPPSIDAFVESLPSIGIPISLDLNSGNNIGGKHELSTLDPLSQTRISSYTAFWHTVVGRSNFEAITFAVVEKILFRSADGKEGSSQPVAYGVEYSTTINGQKRKQTAYADKEVILSAGTIQTPKVLMLSGIGPRQTLQGLEIPIVYENEWVGKNLRDSPSFSMIVKTTDEASTNKFQHNMDAIQAAMAEKASDPTSSSNPLNAIDGNSGPAYSFAKLSTSDLEDTGAAYLIANQSDQAHYEVILWTSLYPLPDNVPTLNNYYDFSNYTQESYVSLASYLLVPGTGGNVTINSRDVSAPPLINLPFHELDADLNIQILSLKRLRTLISQSAFAQYTLGPAYGEIVPGPDVQTDEDIANFIRETSVSAAHQAGTAAMRPLDDEGVVSPSLEVYGVQGLRVVDASVMPLFVDQHPTAAIYMIAEKAAQMIKDKYGAE</sequence>
<feature type="binding site" evidence="7">
    <location>
        <position position="129"/>
    </location>
    <ligand>
        <name>FAD</name>
        <dbReference type="ChEBI" id="CHEBI:57692"/>
    </ligand>
</feature>
<dbReference type="InterPro" id="IPR000172">
    <property type="entry name" value="GMC_OxRdtase_N"/>
</dbReference>
<dbReference type="VEuPathDB" id="FungiDB:CLCR_02779"/>
<feature type="binding site" evidence="7">
    <location>
        <position position="272"/>
    </location>
    <ligand>
        <name>FAD</name>
        <dbReference type="ChEBI" id="CHEBI:57692"/>
    </ligand>
</feature>
<dbReference type="GO" id="GO:0016614">
    <property type="term" value="F:oxidoreductase activity, acting on CH-OH group of donors"/>
    <property type="evidence" value="ECO:0007669"/>
    <property type="project" value="InterPro"/>
</dbReference>
<dbReference type="EMBL" id="LGRB01000003">
    <property type="protein sequence ID" value="OCT55080.1"/>
    <property type="molecule type" value="Genomic_DNA"/>
</dbReference>
<dbReference type="SUPFAM" id="SSF54373">
    <property type="entry name" value="FAD-linked reductases, C-terminal domain"/>
    <property type="match status" value="1"/>
</dbReference>
<dbReference type="Pfam" id="PF05199">
    <property type="entry name" value="GMC_oxred_C"/>
    <property type="match status" value="1"/>
</dbReference>
<dbReference type="PANTHER" id="PTHR11552:SF201">
    <property type="entry name" value="GLUCOSE-METHANOL-CHOLINE OXIDOREDUCTASE N-TERMINAL DOMAIN-CONTAINING PROTEIN"/>
    <property type="match status" value="1"/>
</dbReference>
<keyword evidence="3" id="KW-0285">Flavoprotein</keyword>
<evidence type="ECO:0000256" key="7">
    <source>
        <dbReference type="PIRSR" id="PIRSR000137-2"/>
    </source>
</evidence>
<comment type="caution">
    <text evidence="9">The sequence shown here is derived from an EMBL/GenBank/DDBJ whole genome shotgun (WGS) entry which is preliminary data.</text>
</comment>
<dbReference type="PIRSF" id="PIRSF000137">
    <property type="entry name" value="Alcohol_oxidase"/>
    <property type="match status" value="1"/>
</dbReference>
<gene>
    <name evidence="9" type="primary">vbs</name>
    <name evidence="9" type="ORF">CLCR_02779</name>
</gene>
<dbReference type="Pfam" id="PF00732">
    <property type="entry name" value="GMC_oxred_N"/>
    <property type="match status" value="1"/>
</dbReference>
<dbReference type="PROSITE" id="PS00624">
    <property type="entry name" value="GMC_OXRED_2"/>
    <property type="match status" value="1"/>
</dbReference>
<evidence type="ECO:0000313" key="9">
    <source>
        <dbReference type="EMBL" id="OCT55080.1"/>
    </source>
</evidence>
<feature type="domain" description="Glucose-methanol-choline oxidoreductase N-terminal" evidence="8">
    <location>
        <begin position="320"/>
        <end position="334"/>
    </location>
</feature>
<evidence type="ECO:0000256" key="4">
    <source>
        <dbReference type="ARBA" id="ARBA00022827"/>
    </source>
</evidence>
<dbReference type="PANTHER" id="PTHR11552">
    <property type="entry name" value="GLUCOSE-METHANOL-CHOLINE GMC OXIDOREDUCTASE"/>
    <property type="match status" value="1"/>
</dbReference>
<proteinExistence type="inferred from homology"/>
<organism evidence="9 10">
    <name type="scientific">Cladophialophora carrionii</name>
    <dbReference type="NCBI Taxonomy" id="86049"/>
    <lineage>
        <taxon>Eukaryota</taxon>
        <taxon>Fungi</taxon>
        <taxon>Dikarya</taxon>
        <taxon>Ascomycota</taxon>
        <taxon>Pezizomycotina</taxon>
        <taxon>Eurotiomycetes</taxon>
        <taxon>Chaetothyriomycetidae</taxon>
        <taxon>Chaetothyriales</taxon>
        <taxon>Herpotrichiellaceae</taxon>
        <taxon>Cladophialophora</taxon>
    </lineage>
</organism>
<dbReference type="eggNOG" id="KOG1238">
    <property type="taxonomic scope" value="Eukaryota"/>
</dbReference>
<dbReference type="STRING" id="86049.A0A1C1D316"/>
<feature type="active site" description="Proton donor" evidence="6">
    <location>
        <position position="570"/>
    </location>
</feature>
<keyword evidence="10" id="KW-1185">Reference proteome</keyword>
<keyword evidence="4 7" id="KW-0274">FAD</keyword>
<evidence type="ECO:0000313" key="10">
    <source>
        <dbReference type="Proteomes" id="UP000094526"/>
    </source>
</evidence>
<evidence type="ECO:0000256" key="2">
    <source>
        <dbReference type="ARBA" id="ARBA00010790"/>
    </source>
</evidence>
<reference evidence="10" key="1">
    <citation type="submission" date="2015-07" db="EMBL/GenBank/DDBJ databases">
        <authorList>
            <person name="Teixeira M.M."/>
            <person name="Souza R.C."/>
            <person name="Almeida L.G."/>
            <person name="Vicente V.A."/>
            <person name="de Hoog S."/>
            <person name="Bocca A.L."/>
            <person name="de Almeida S.R."/>
            <person name="Vasconcelos A.T."/>
            <person name="Felipe M.S."/>
        </authorList>
    </citation>
    <scope>NUCLEOTIDE SEQUENCE [LARGE SCALE GENOMIC DNA]</scope>
    <source>
        <strain evidence="10">KSF</strain>
    </source>
</reference>
<comment type="similarity">
    <text evidence="2">Belongs to the GMC oxidoreductase family.</text>
</comment>
<evidence type="ECO:0000259" key="8">
    <source>
        <dbReference type="PROSITE" id="PS00624"/>
    </source>
</evidence>
<dbReference type="InterPro" id="IPR007867">
    <property type="entry name" value="GMC_OxRtase_C"/>
</dbReference>
<evidence type="ECO:0000256" key="3">
    <source>
        <dbReference type="ARBA" id="ARBA00022630"/>
    </source>
</evidence>
<protein>
    <submittedName>
        <fullName evidence="9">Versicolorin B synthase</fullName>
    </submittedName>
</protein>
<dbReference type="AlphaFoldDB" id="A0A1C1D316"/>
<evidence type="ECO:0000256" key="1">
    <source>
        <dbReference type="ARBA" id="ARBA00001974"/>
    </source>
</evidence>
<dbReference type="GO" id="GO:0050660">
    <property type="term" value="F:flavin adenine dinucleotide binding"/>
    <property type="evidence" value="ECO:0007669"/>
    <property type="project" value="InterPro"/>
</dbReference>
<dbReference type="SUPFAM" id="SSF51905">
    <property type="entry name" value="FAD/NAD(P)-binding domain"/>
    <property type="match status" value="1"/>
</dbReference>
<dbReference type="VEuPathDB" id="FungiDB:G647_05169"/>
<comment type="cofactor">
    <cofactor evidence="1 7">
        <name>FAD</name>
        <dbReference type="ChEBI" id="CHEBI:57692"/>
    </cofactor>
</comment>